<dbReference type="AlphaFoldDB" id="E0S3V8"/>
<organism evidence="1 2">
    <name type="scientific">Butyrivibrio proteoclasticus (strain ATCC 51982 / DSM 14932 / B316)</name>
    <name type="common">Clostridium proteoclasticum</name>
    <dbReference type="NCBI Taxonomy" id="515622"/>
    <lineage>
        <taxon>Bacteria</taxon>
        <taxon>Bacillati</taxon>
        <taxon>Bacillota</taxon>
        <taxon>Clostridia</taxon>
        <taxon>Lachnospirales</taxon>
        <taxon>Lachnospiraceae</taxon>
        <taxon>Butyrivibrio</taxon>
    </lineage>
</organism>
<evidence type="ECO:0000313" key="1">
    <source>
        <dbReference type="EMBL" id="ADL36090.1"/>
    </source>
</evidence>
<dbReference type="RefSeq" id="WP_013282739.1">
    <property type="nucleotide sequence ID" value="NC_014389.1"/>
</dbReference>
<keyword evidence="2" id="KW-1185">Reference proteome</keyword>
<accession>E0S3V8</accession>
<sequence>MSVYYDCCGNKCNRLSIGDVTLIGKSICFDDTESVEYSYSTGNMVYRGMLARQYKSGLTKEEALKIANETYQKNAPFGNGEIPFELVANLRGDLKWCVFTGNLETNERRIENRTAPKVRYSVRNMTKGLFVQQEREEDKVKLVPADDRTVFYDESDAESLQQMLDDSESDCYCVITENTQNYTVEFEIKAKVVIDISAGSPDEAYPKAKEKFKKLKFGAAEDVEGEISSIRDEEGEFVYEKE</sequence>
<evidence type="ECO:0000313" key="2">
    <source>
        <dbReference type="Proteomes" id="UP000001299"/>
    </source>
</evidence>
<dbReference type="KEGG" id="bpb:bpr_II152"/>
<keyword evidence="1" id="KW-0614">Plasmid</keyword>
<gene>
    <name evidence="1" type="ordered locus">bpr_II152</name>
</gene>
<dbReference type="EMBL" id="CP001812">
    <property type="protein sequence ID" value="ADL36090.1"/>
    <property type="molecule type" value="Genomic_DNA"/>
</dbReference>
<protein>
    <submittedName>
        <fullName evidence="1">Uncharacterized protein</fullName>
    </submittedName>
</protein>
<dbReference type="Proteomes" id="UP000001299">
    <property type="component" value="Plasmid pCY360"/>
</dbReference>
<dbReference type="HOGENOM" id="CLU_1145526_0_0_9"/>
<reference evidence="1 2" key="1">
    <citation type="journal article" date="2010" name="PLoS ONE">
        <title>The glycobiome of the rumen bacterium Butyrivibrio proteoclasticus B316(T) highlights adaptation to a polysaccharide-rich environment.</title>
        <authorList>
            <person name="Kelly W.J."/>
            <person name="Leahy S.C."/>
            <person name="Altermann E."/>
            <person name="Yeoman C.J."/>
            <person name="Dunne J.C."/>
            <person name="Kong Z."/>
            <person name="Pacheco D.M."/>
            <person name="Li D."/>
            <person name="Noel S.J."/>
            <person name="Moon C.D."/>
            <person name="Cookson A.L."/>
            <person name="Attwood G.T."/>
        </authorList>
    </citation>
    <scope>NUCLEOTIDE SEQUENCE [LARGE SCALE GENOMIC DNA]</scope>
    <source>
        <strain evidence="2">ATCC 51982 / DSM 14932 / B316</strain>
        <plasmid evidence="2">Plasmid pCY360</plasmid>
    </source>
</reference>
<proteinExistence type="predicted"/>
<geneLocation type="plasmid" evidence="1 2">
    <name>pCY360</name>
</geneLocation>
<name>E0S3V8_BUTPB</name>